<evidence type="ECO:0000313" key="2">
    <source>
        <dbReference type="EMBL" id="KUM95625.1"/>
    </source>
</evidence>
<sequence length="207" mass="21482">MARPKGSSLSARAVRLGNVTVEGTHVQRHPAAVSQVHRDAVTDGGEPAEPVHDQAGHGVVVVLFRQLDAGGLGHLVQAAPGVHQPALAVGHGRLRDGVVLVGDVTDEFPGDVLVGDDAGDTAVFVQDDGELVALSAHLLHRVGQGERVREQQGPPGHRSDARTGEPVRGKSPQLPYAEDAGDVVRVVAEDRVVGVAVLADEIDRLGG</sequence>
<organism evidence="2 3">
    <name type="scientific">Streptomyces cellostaticus</name>
    <dbReference type="NCBI Taxonomy" id="67285"/>
    <lineage>
        <taxon>Bacteria</taxon>
        <taxon>Bacillati</taxon>
        <taxon>Actinomycetota</taxon>
        <taxon>Actinomycetes</taxon>
        <taxon>Kitasatosporales</taxon>
        <taxon>Streptomycetaceae</taxon>
        <taxon>Streptomyces</taxon>
    </lineage>
</organism>
<evidence type="ECO:0000256" key="1">
    <source>
        <dbReference type="SAM" id="MobiDB-lite"/>
    </source>
</evidence>
<accession>A0A101NLY5</accession>
<proteinExistence type="predicted"/>
<dbReference type="EMBL" id="LMWL01000029">
    <property type="protein sequence ID" value="KUM95625.1"/>
    <property type="molecule type" value="Genomic_DNA"/>
</dbReference>
<evidence type="ECO:0000313" key="3">
    <source>
        <dbReference type="Proteomes" id="UP000054241"/>
    </source>
</evidence>
<feature type="compositionally biased region" description="Basic and acidic residues" evidence="1">
    <location>
        <begin position="157"/>
        <end position="168"/>
    </location>
</feature>
<keyword evidence="3" id="KW-1185">Reference proteome</keyword>
<reference evidence="2 3" key="1">
    <citation type="submission" date="2015-10" db="EMBL/GenBank/DDBJ databases">
        <title>Draft genome sequence of Streptomyces cellostaticus DSM 40189, type strain for the species Streptomyces cellostaticus.</title>
        <authorList>
            <person name="Ruckert C."/>
            <person name="Winkler A."/>
            <person name="Kalinowski J."/>
            <person name="Kampfer P."/>
            <person name="Glaeser S."/>
        </authorList>
    </citation>
    <scope>NUCLEOTIDE SEQUENCE [LARGE SCALE GENOMIC DNA]</scope>
    <source>
        <strain evidence="2 3">DSM 40189</strain>
    </source>
</reference>
<comment type="caution">
    <text evidence="2">The sequence shown here is derived from an EMBL/GenBank/DDBJ whole genome shotgun (WGS) entry which is preliminary data.</text>
</comment>
<name>A0A101NLY5_9ACTN</name>
<protein>
    <submittedName>
        <fullName evidence="2">Uncharacterized protein</fullName>
    </submittedName>
</protein>
<dbReference type="AlphaFoldDB" id="A0A101NLY5"/>
<gene>
    <name evidence="2" type="ORF">AQI88_16280</name>
</gene>
<dbReference type="Proteomes" id="UP000054241">
    <property type="component" value="Unassembled WGS sequence"/>
</dbReference>
<feature type="region of interest" description="Disordered" evidence="1">
    <location>
        <begin position="143"/>
        <end position="175"/>
    </location>
</feature>